<proteinExistence type="predicted"/>
<comment type="caution">
    <text evidence="1">The sequence shown here is derived from an EMBL/GenBank/DDBJ whole genome shotgun (WGS) entry which is preliminary data.</text>
</comment>
<dbReference type="GO" id="GO:0033194">
    <property type="term" value="P:response to hydroperoxide"/>
    <property type="evidence" value="ECO:0007669"/>
    <property type="project" value="TreeGrafter"/>
</dbReference>
<dbReference type="Pfam" id="PF03883">
    <property type="entry name" value="H2O2_YaaD"/>
    <property type="match status" value="1"/>
</dbReference>
<dbReference type="PANTHER" id="PTHR30283">
    <property type="entry name" value="PEROXIDE STRESS RESPONSE PROTEIN YAAA"/>
    <property type="match status" value="1"/>
</dbReference>
<dbReference type="OrthoDB" id="3210767at2"/>
<organism evidence="1 2">
    <name type="scientific">Lebetimonas natsushimae</name>
    <dbReference type="NCBI Taxonomy" id="1936991"/>
    <lineage>
        <taxon>Bacteria</taxon>
        <taxon>Pseudomonadati</taxon>
        <taxon>Campylobacterota</taxon>
        <taxon>Epsilonproteobacteria</taxon>
        <taxon>Nautiliales</taxon>
        <taxon>Nautiliaceae</taxon>
        <taxon>Lebetimonas</taxon>
    </lineage>
</organism>
<dbReference type="PANTHER" id="PTHR30283:SF4">
    <property type="entry name" value="PEROXIDE STRESS RESISTANCE PROTEIN YAAA"/>
    <property type="match status" value="1"/>
</dbReference>
<gene>
    <name evidence="1" type="ORF">LNAT_P0028</name>
</gene>
<dbReference type="RefSeq" id="WP_096257907.1">
    <property type="nucleotide sequence ID" value="NZ_BDME01000001.1"/>
</dbReference>
<dbReference type="EMBL" id="BDME01000001">
    <property type="protein sequence ID" value="GAX86733.1"/>
    <property type="molecule type" value="Genomic_DNA"/>
</dbReference>
<name>A0A292YB35_9BACT</name>
<dbReference type="AlphaFoldDB" id="A0A292YB35"/>
<sequence>MKILLAPSERKTKGGESPPINKNSFKFFEIYEKRVEIIKKYDKFLQKTEDIKNFGDDKTSVFSRPTKKAILRYSGVAFEYLDYPTLDIDSQTYIDENVLIFSNLFGVISAKDLIPFYTLKQGAKPGFDIYKAHKEIFTPILDEINEKEIFIDLRAKFYEKIYKPKNAITFKFIKNSKVVSHFAKAYRGKLTRIIAINKPNSVEELLKINFPDIKVIEIIEKKGIKEIVSEVD</sequence>
<keyword evidence="2" id="KW-1185">Reference proteome</keyword>
<dbReference type="Proteomes" id="UP000217944">
    <property type="component" value="Unassembled WGS sequence"/>
</dbReference>
<evidence type="ECO:0000313" key="1">
    <source>
        <dbReference type="EMBL" id="GAX86733.1"/>
    </source>
</evidence>
<evidence type="ECO:0000313" key="2">
    <source>
        <dbReference type="Proteomes" id="UP000217944"/>
    </source>
</evidence>
<dbReference type="InterPro" id="IPR005583">
    <property type="entry name" value="YaaA"/>
</dbReference>
<dbReference type="GO" id="GO:0005829">
    <property type="term" value="C:cytosol"/>
    <property type="evidence" value="ECO:0007669"/>
    <property type="project" value="TreeGrafter"/>
</dbReference>
<accession>A0A292YB35</accession>
<reference evidence="1 2" key="1">
    <citation type="journal article" date="2017" name="Syst. Appl. Microbiol.">
        <title>Lebetimonas natsushimae sp. nov., a novel strictly anaerobic, moderately thermophilic chemoautotroph isolated from a deep-sea hydrothermal vent polychaete nest in the Mid-Okinawa Trough.</title>
        <authorList>
            <person name="Nagata R."/>
            <person name="Takaki Y."/>
            <person name="Tame A."/>
            <person name="Nunoura T."/>
            <person name="Muto H."/>
            <person name="Mino S."/>
            <person name="Sawayama S."/>
            <person name="Takai K."/>
            <person name="Nakagawa S."/>
        </authorList>
    </citation>
    <scope>NUCLEOTIDE SEQUENCE [LARGE SCALE GENOMIC DNA]</scope>
    <source>
        <strain evidence="1 2">HS1857</strain>
    </source>
</reference>
<protein>
    <submittedName>
        <fullName evidence="1">Uncharacterized protein</fullName>
    </submittedName>
</protein>